<gene>
    <name evidence="1" type="ORF">M0D58_13635</name>
</gene>
<dbReference type="Proteomes" id="UP000830552">
    <property type="component" value="Chromosome"/>
</dbReference>
<accession>A0ABY4K6T1</accession>
<sequence length="337" mass="39929">MKLNIQKRTIILFLIFFVSFYKSQKVTVKSIARDTTKNRNFVMIVVNDTLKKYRDMRTATKSWSEDGDIYQNLCKNKKYVTQADKKGNYEIKAKPTDTLYFYSYKYFTQKYKVADIITKKIKVYLEPEPCVTYIPCEQKQPSNFYIFVGEQISKKYEEDPYYCNVVTLDGGGMKYKYRIIDEVYGDYPNDTIEFTSNSHLGRPMIEYYDKVLLFVGEYCGKLYQEKYQFFDVYKTKDGKWASPGDPFKFDNYADYKKDTTIKAQLIEFDSFIRINTIPSIDEDYPERFQKYEAPYYRLIGDKAVPLMGTYVEDLIKIKMNGGLKRINIDLKKIKISK</sequence>
<dbReference type="RefSeq" id="WP_248390377.1">
    <property type="nucleotide sequence ID" value="NZ_CP096203.1"/>
</dbReference>
<name>A0ABY4K6T1_9FLAO</name>
<proteinExistence type="predicted"/>
<keyword evidence="2" id="KW-1185">Reference proteome</keyword>
<reference evidence="1" key="1">
    <citation type="submission" date="2022-04" db="EMBL/GenBank/DDBJ databases">
        <title>Evolutionary, genomic, and biogeographic characterization of Chryseobacterium nepalense represented by a plastic-degrading bacterium AC3.</title>
        <authorList>
            <person name="Yin Z."/>
            <person name="Liu X."/>
            <person name="Wang D."/>
            <person name="Xie Z."/>
        </authorList>
    </citation>
    <scope>NUCLEOTIDE SEQUENCE</scope>
    <source>
        <strain evidence="1">AC3</strain>
    </source>
</reference>
<protein>
    <submittedName>
        <fullName evidence="1">Uncharacterized protein</fullName>
    </submittedName>
</protein>
<dbReference type="EMBL" id="CP096203">
    <property type="protein sequence ID" value="UPQ75085.1"/>
    <property type="molecule type" value="Genomic_DNA"/>
</dbReference>
<evidence type="ECO:0000313" key="2">
    <source>
        <dbReference type="Proteomes" id="UP000830552"/>
    </source>
</evidence>
<organism evidence="1 2">
    <name type="scientific">Chryseobacterium nepalense</name>
    <dbReference type="NCBI Taxonomy" id="1854498"/>
    <lineage>
        <taxon>Bacteria</taxon>
        <taxon>Pseudomonadati</taxon>
        <taxon>Bacteroidota</taxon>
        <taxon>Flavobacteriia</taxon>
        <taxon>Flavobacteriales</taxon>
        <taxon>Weeksellaceae</taxon>
        <taxon>Chryseobacterium group</taxon>
        <taxon>Chryseobacterium</taxon>
    </lineage>
</organism>
<evidence type="ECO:0000313" key="1">
    <source>
        <dbReference type="EMBL" id="UPQ75085.1"/>
    </source>
</evidence>